<protein>
    <submittedName>
        <fullName evidence="1">Uncharacterized protein</fullName>
    </submittedName>
</protein>
<evidence type="ECO:0000313" key="1">
    <source>
        <dbReference type="EMBL" id="GAI61307.1"/>
    </source>
</evidence>
<comment type="caution">
    <text evidence="1">The sequence shown here is derived from an EMBL/GenBank/DDBJ whole genome shotgun (WGS) entry which is preliminary data.</text>
</comment>
<reference evidence="1" key="1">
    <citation type="journal article" date="2014" name="Front. Microbiol.">
        <title>High frequency of phylogenetically diverse reductive dehalogenase-homologous genes in deep subseafloor sedimentary metagenomes.</title>
        <authorList>
            <person name="Kawai M."/>
            <person name="Futagami T."/>
            <person name="Toyoda A."/>
            <person name="Takaki Y."/>
            <person name="Nishi S."/>
            <person name="Hori S."/>
            <person name="Arai W."/>
            <person name="Tsubouchi T."/>
            <person name="Morono Y."/>
            <person name="Uchiyama I."/>
            <person name="Ito T."/>
            <person name="Fujiyama A."/>
            <person name="Inagaki F."/>
            <person name="Takami H."/>
        </authorList>
    </citation>
    <scope>NUCLEOTIDE SEQUENCE</scope>
    <source>
        <strain evidence="1">Expedition CK06-06</strain>
    </source>
</reference>
<sequence>MFSPFYAAKGDLRLGRVKHDALWYTETPGIRAIKLLSEIPGQKTPGKPVWKLSGFKV</sequence>
<organism evidence="1">
    <name type="scientific">marine sediment metagenome</name>
    <dbReference type="NCBI Taxonomy" id="412755"/>
    <lineage>
        <taxon>unclassified sequences</taxon>
        <taxon>metagenomes</taxon>
        <taxon>ecological metagenomes</taxon>
    </lineage>
</organism>
<name>X1PYD3_9ZZZZ</name>
<gene>
    <name evidence="1" type="ORF">S12H4_10128</name>
</gene>
<accession>X1PYD3</accession>
<dbReference type="EMBL" id="BARW01004264">
    <property type="protein sequence ID" value="GAI61307.1"/>
    <property type="molecule type" value="Genomic_DNA"/>
</dbReference>
<proteinExistence type="predicted"/>
<dbReference type="AlphaFoldDB" id="X1PYD3"/>